<accession>A0A0S4J417</accession>
<sequence length="556" mass="59339">MHAYVRLVAISLLCVFCASMTCSSSLRIVASLETVHVQFNTSSGVLCQRVCLDCGQGGDVCTVSSYCYGAVMGAAVTFSSLTLPQRPAVRFLDSSSLASFSDIQNPWVLAAEGRVPGAFWLVVDGDALAQRASSTGDVTITLQPRVSAVPQLLGCPNVSSLIFPSNHFELSTDLDGVGPWPPGDDSLCVWRIECLLPLSHRWDVSPCTSSLQSVTTSCNQTSVRGYMEVVFRAPYAPIVGGLVTNMSCGSISTWSASHSASGGLSSSSSRTILQDSRTTSLPVTISSTFDDSRSVLRASDSASQASSESHDAMSLSSTTTPSQSLTTTTPQCSVTSELHHYTNDTESINTSFRVTQPCVWWLNLSTLSCNSSTATITATSTSDISLCVVAIDSHTSLPSCLSLLHNETSNSSLTVNTTANISLQFSFAATPIISNVSVTAVCTHTLPPHLHSEDNTLSTGIIVTLIVVGAGMICGGALTAWSWMDQRPHSRRPTDATDIDAPLIEEPIRHHDDGHRDGHREGIELWYDHADDIRALMLRDKIHELRADASDGEADL</sequence>
<keyword evidence="2" id="KW-1133">Transmembrane helix</keyword>
<feature type="region of interest" description="Disordered" evidence="1">
    <location>
        <begin position="300"/>
        <end position="329"/>
    </location>
</feature>
<feature type="transmembrane region" description="Helical" evidence="2">
    <location>
        <begin position="461"/>
        <end position="483"/>
    </location>
</feature>
<dbReference type="AlphaFoldDB" id="A0A0S4J417"/>
<evidence type="ECO:0000256" key="2">
    <source>
        <dbReference type="SAM" id="Phobius"/>
    </source>
</evidence>
<reference evidence="5" key="1">
    <citation type="submission" date="2015-09" db="EMBL/GenBank/DDBJ databases">
        <authorList>
            <consortium name="Pathogen Informatics"/>
        </authorList>
    </citation>
    <scope>NUCLEOTIDE SEQUENCE [LARGE SCALE GENOMIC DNA]</scope>
    <source>
        <strain evidence="5">Lake Konstanz</strain>
    </source>
</reference>
<dbReference type="VEuPathDB" id="TriTrypDB:BSAL_86585"/>
<dbReference type="Proteomes" id="UP000051952">
    <property type="component" value="Unassembled WGS sequence"/>
</dbReference>
<keyword evidence="5" id="KW-1185">Reference proteome</keyword>
<dbReference type="EMBL" id="CYKH01001061">
    <property type="protein sequence ID" value="CUG81245.1"/>
    <property type="molecule type" value="Genomic_DNA"/>
</dbReference>
<evidence type="ECO:0000313" key="5">
    <source>
        <dbReference type="Proteomes" id="UP000051952"/>
    </source>
</evidence>
<evidence type="ECO:0000313" key="4">
    <source>
        <dbReference type="EMBL" id="CUG81245.1"/>
    </source>
</evidence>
<gene>
    <name evidence="4" type="ORF">BSAL_86585</name>
</gene>
<proteinExistence type="predicted"/>
<feature type="signal peptide" evidence="3">
    <location>
        <begin position="1"/>
        <end position="25"/>
    </location>
</feature>
<keyword evidence="2" id="KW-0812">Transmembrane</keyword>
<evidence type="ECO:0000256" key="1">
    <source>
        <dbReference type="SAM" id="MobiDB-lite"/>
    </source>
</evidence>
<organism evidence="4 5">
    <name type="scientific">Bodo saltans</name>
    <name type="common">Flagellated protozoan</name>
    <dbReference type="NCBI Taxonomy" id="75058"/>
    <lineage>
        <taxon>Eukaryota</taxon>
        <taxon>Discoba</taxon>
        <taxon>Euglenozoa</taxon>
        <taxon>Kinetoplastea</taxon>
        <taxon>Metakinetoplastina</taxon>
        <taxon>Eubodonida</taxon>
        <taxon>Bodonidae</taxon>
        <taxon>Bodo</taxon>
    </lineage>
</organism>
<name>A0A0S4J417_BODSA</name>
<keyword evidence="2" id="KW-0472">Membrane</keyword>
<protein>
    <submittedName>
        <fullName evidence="4">Membrane-associated protein, putative</fullName>
    </submittedName>
</protein>
<keyword evidence="3" id="KW-0732">Signal</keyword>
<feature type="chain" id="PRO_5006622007" evidence="3">
    <location>
        <begin position="26"/>
        <end position="556"/>
    </location>
</feature>
<evidence type="ECO:0000256" key="3">
    <source>
        <dbReference type="SAM" id="SignalP"/>
    </source>
</evidence>